<evidence type="ECO:0000256" key="4">
    <source>
        <dbReference type="ARBA" id="ARBA00022840"/>
    </source>
</evidence>
<dbReference type="InterPro" id="IPR027417">
    <property type="entry name" value="P-loop_NTPase"/>
</dbReference>
<accession>A0A6A0B7B0</accession>
<dbReference type="GO" id="GO:0016887">
    <property type="term" value="F:ATP hydrolysis activity"/>
    <property type="evidence" value="ECO:0007669"/>
    <property type="project" value="InterPro"/>
</dbReference>
<dbReference type="EMBL" id="BLLH01000003">
    <property type="protein sequence ID" value="GFH40381.1"/>
    <property type="molecule type" value="Genomic_DNA"/>
</dbReference>
<dbReference type="AlphaFoldDB" id="A0A6A0B7B0"/>
<reference evidence="7 8" key="1">
    <citation type="submission" date="2020-02" db="EMBL/GenBank/DDBJ databases">
        <title>Draft genome sequence of Lactococcus sp. Hs20B0-1.</title>
        <authorList>
            <person name="Noda S."/>
            <person name="Yuki M."/>
            <person name="Ohkuma M."/>
        </authorList>
    </citation>
    <scope>NUCLEOTIDE SEQUENCE [LARGE SCALE GENOMIC DNA]</scope>
    <source>
        <strain evidence="7 8">Hs20B0-1</strain>
    </source>
</reference>
<protein>
    <recommendedName>
        <fullName evidence="5">ABC-type quaternary amine transporter</fullName>
        <ecNumber evidence="5">7.6.2.9</ecNumber>
    </recommendedName>
</protein>
<dbReference type="PANTHER" id="PTHR43117">
    <property type="entry name" value="OSMOPROTECTANT IMPORT ATP-BINDING PROTEIN OSMV"/>
    <property type="match status" value="1"/>
</dbReference>
<dbReference type="InterPro" id="IPR017871">
    <property type="entry name" value="ABC_transporter-like_CS"/>
</dbReference>
<dbReference type="Proteomes" id="UP000475928">
    <property type="component" value="Unassembled WGS sequence"/>
</dbReference>
<dbReference type="SUPFAM" id="SSF52540">
    <property type="entry name" value="P-loop containing nucleoside triphosphate hydrolases"/>
    <property type="match status" value="1"/>
</dbReference>
<dbReference type="SMART" id="SM00382">
    <property type="entry name" value="AAA"/>
    <property type="match status" value="1"/>
</dbReference>
<keyword evidence="8" id="KW-1185">Reference proteome</keyword>
<dbReference type="Pfam" id="PF00005">
    <property type="entry name" value="ABC_tran"/>
    <property type="match status" value="1"/>
</dbReference>
<sequence length="239" mass="26996">MTDIIKFDKVSKIFEGKKVIDSLDLTIEKGEFFVIVGPSGSGKTSTLKMINALVAPDEGDVYFENKRIIDYDLKKLRLKVGYVLQQIALFPNLNIQQNIELIPEILGWSKDKRQARSLELLEKVKLDATYLKRLPSELSGGEQQRVGILRAIAADPDVIIMDEPFSALDPISRNNLQELVLDIHENLGTTIVFVTHDMKEAQRLGDRIAVMQEGKLLQCASPDEIREHPANDFVKSFFE</sequence>
<evidence type="ECO:0000256" key="2">
    <source>
        <dbReference type="ARBA" id="ARBA00022448"/>
    </source>
</evidence>
<dbReference type="GO" id="GO:0005524">
    <property type="term" value="F:ATP binding"/>
    <property type="evidence" value="ECO:0007669"/>
    <property type="project" value="UniProtKB-KW"/>
</dbReference>
<dbReference type="PROSITE" id="PS00211">
    <property type="entry name" value="ABC_TRANSPORTER_1"/>
    <property type="match status" value="1"/>
</dbReference>
<dbReference type="FunFam" id="3.40.50.300:FF:000425">
    <property type="entry name" value="Probable ABC transporter, ATP-binding subunit"/>
    <property type="match status" value="1"/>
</dbReference>
<evidence type="ECO:0000256" key="3">
    <source>
        <dbReference type="ARBA" id="ARBA00022741"/>
    </source>
</evidence>
<feature type="domain" description="ABC transporter" evidence="6">
    <location>
        <begin position="5"/>
        <end position="238"/>
    </location>
</feature>
<dbReference type="Gene3D" id="3.40.50.300">
    <property type="entry name" value="P-loop containing nucleotide triphosphate hydrolases"/>
    <property type="match status" value="1"/>
</dbReference>
<dbReference type="EC" id="7.6.2.9" evidence="5"/>
<comment type="similarity">
    <text evidence="1">Belongs to the ABC transporter superfamily.</text>
</comment>
<name>A0A6A0B7B0_9LACT</name>
<evidence type="ECO:0000259" key="6">
    <source>
        <dbReference type="PROSITE" id="PS50893"/>
    </source>
</evidence>
<keyword evidence="4" id="KW-0067">ATP-binding</keyword>
<evidence type="ECO:0000256" key="1">
    <source>
        <dbReference type="ARBA" id="ARBA00005417"/>
    </source>
</evidence>
<dbReference type="InterPro" id="IPR003593">
    <property type="entry name" value="AAA+_ATPase"/>
</dbReference>
<proteinExistence type="inferred from homology"/>
<dbReference type="InterPro" id="IPR003439">
    <property type="entry name" value="ABC_transporter-like_ATP-bd"/>
</dbReference>
<dbReference type="PROSITE" id="PS50893">
    <property type="entry name" value="ABC_TRANSPORTER_2"/>
    <property type="match status" value="1"/>
</dbReference>
<gene>
    <name evidence="7" type="ORF">Hs20B_07790</name>
</gene>
<comment type="caution">
    <text evidence="7">The sequence shown here is derived from an EMBL/GenBank/DDBJ whole genome shotgun (WGS) entry which is preliminary data.</text>
</comment>
<dbReference type="GO" id="GO:0015418">
    <property type="term" value="F:ABC-type quaternary ammonium compound transporting activity"/>
    <property type="evidence" value="ECO:0007669"/>
    <property type="project" value="UniProtKB-EC"/>
</dbReference>
<keyword evidence="2" id="KW-0813">Transport</keyword>
<dbReference type="PANTHER" id="PTHR43117:SF4">
    <property type="entry name" value="OSMOPROTECTANT IMPORT ATP-BINDING PROTEIN OSMV"/>
    <property type="match status" value="1"/>
</dbReference>
<evidence type="ECO:0000313" key="8">
    <source>
        <dbReference type="Proteomes" id="UP000475928"/>
    </source>
</evidence>
<evidence type="ECO:0000256" key="5">
    <source>
        <dbReference type="ARBA" id="ARBA00066388"/>
    </source>
</evidence>
<keyword evidence="3" id="KW-0547">Nucleotide-binding</keyword>
<organism evidence="7 8">
    <name type="scientific">Pseudolactococcus insecticola</name>
    <dbReference type="NCBI Taxonomy" id="2709158"/>
    <lineage>
        <taxon>Bacteria</taxon>
        <taxon>Bacillati</taxon>
        <taxon>Bacillota</taxon>
        <taxon>Bacilli</taxon>
        <taxon>Lactobacillales</taxon>
        <taxon>Streptococcaceae</taxon>
        <taxon>Pseudolactococcus</taxon>
    </lineage>
</organism>
<evidence type="ECO:0000313" key="7">
    <source>
        <dbReference type="EMBL" id="GFH40381.1"/>
    </source>
</evidence>